<evidence type="ECO:0000313" key="1">
    <source>
        <dbReference type="EMBL" id="KEH33572.1"/>
    </source>
</evidence>
<dbReference type="AlphaFoldDB" id="A0A072UVC3"/>
<name>A0A072UVC3_MEDTR</name>
<reference evidence="1 3" key="1">
    <citation type="journal article" date="2011" name="Nature">
        <title>The Medicago genome provides insight into the evolution of rhizobial symbioses.</title>
        <authorList>
            <person name="Young N.D."/>
            <person name="Debelle F."/>
            <person name="Oldroyd G.E."/>
            <person name="Geurts R."/>
            <person name="Cannon S.B."/>
            <person name="Udvardi M.K."/>
            <person name="Benedito V.A."/>
            <person name="Mayer K.F."/>
            <person name="Gouzy J."/>
            <person name="Schoof H."/>
            <person name="Van de Peer Y."/>
            <person name="Proost S."/>
            <person name="Cook D.R."/>
            <person name="Meyers B.C."/>
            <person name="Spannagl M."/>
            <person name="Cheung F."/>
            <person name="De Mita S."/>
            <person name="Krishnakumar V."/>
            <person name="Gundlach H."/>
            <person name="Zhou S."/>
            <person name="Mudge J."/>
            <person name="Bharti A.K."/>
            <person name="Murray J.D."/>
            <person name="Naoumkina M.A."/>
            <person name="Rosen B."/>
            <person name="Silverstein K.A."/>
            <person name="Tang H."/>
            <person name="Rombauts S."/>
            <person name="Zhao P.X."/>
            <person name="Zhou P."/>
            <person name="Barbe V."/>
            <person name="Bardou P."/>
            <person name="Bechner M."/>
            <person name="Bellec A."/>
            <person name="Berger A."/>
            <person name="Berges H."/>
            <person name="Bidwell S."/>
            <person name="Bisseling T."/>
            <person name="Choisne N."/>
            <person name="Couloux A."/>
            <person name="Denny R."/>
            <person name="Deshpande S."/>
            <person name="Dai X."/>
            <person name="Doyle J.J."/>
            <person name="Dudez A.M."/>
            <person name="Farmer A.D."/>
            <person name="Fouteau S."/>
            <person name="Franken C."/>
            <person name="Gibelin C."/>
            <person name="Gish J."/>
            <person name="Goldstein S."/>
            <person name="Gonzalez A.J."/>
            <person name="Green P.J."/>
            <person name="Hallab A."/>
            <person name="Hartog M."/>
            <person name="Hua A."/>
            <person name="Humphray S.J."/>
            <person name="Jeong D.H."/>
            <person name="Jing Y."/>
            <person name="Jocker A."/>
            <person name="Kenton S.M."/>
            <person name="Kim D.J."/>
            <person name="Klee K."/>
            <person name="Lai H."/>
            <person name="Lang C."/>
            <person name="Lin S."/>
            <person name="Macmil S.L."/>
            <person name="Magdelenat G."/>
            <person name="Matthews L."/>
            <person name="McCorrison J."/>
            <person name="Monaghan E.L."/>
            <person name="Mun J.H."/>
            <person name="Najar F.Z."/>
            <person name="Nicholson C."/>
            <person name="Noirot C."/>
            <person name="O'Bleness M."/>
            <person name="Paule C.R."/>
            <person name="Poulain J."/>
            <person name="Prion F."/>
            <person name="Qin B."/>
            <person name="Qu C."/>
            <person name="Retzel E.F."/>
            <person name="Riddle C."/>
            <person name="Sallet E."/>
            <person name="Samain S."/>
            <person name="Samson N."/>
            <person name="Sanders I."/>
            <person name="Saurat O."/>
            <person name="Scarpelli C."/>
            <person name="Schiex T."/>
            <person name="Segurens B."/>
            <person name="Severin A.J."/>
            <person name="Sherrier D.J."/>
            <person name="Shi R."/>
            <person name="Sims S."/>
            <person name="Singer S.R."/>
            <person name="Sinharoy S."/>
            <person name="Sterck L."/>
            <person name="Viollet A."/>
            <person name="Wang B.B."/>
            <person name="Wang K."/>
            <person name="Wang M."/>
            <person name="Wang X."/>
            <person name="Warfsmann J."/>
            <person name="Weissenbach J."/>
            <person name="White D.D."/>
            <person name="White J.D."/>
            <person name="Wiley G.B."/>
            <person name="Wincker P."/>
            <person name="Xing Y."/>
            <person name="Yang L."/>
            <person name="Yao Z."/>
            <person name="Ying F."/>
            <person name="Zhai J."/>
            <person name="Zhou L."/>
            <person name="Zuber A."/>
            <person name="Denarie J."/>
            <person name="Dixon R.A."/>
            <person name="May G.D."/>
            <person name="Schwartz D.C."/>
            <person name="Rogers J."/>
            <person name="Quetier F."/>
            <person name="Town C.D."/>
            <person name="Roe B.A."/>
        </authorList>
    </citation>
    <scope>NUCLEOTIDE SEQUENCE [LARGE SCALE GENOMIC DNA]</scope>
    <source>
        <strain evidence="1">A17</strain>
        <strain evidence="2 3">cv. Jemalong A17</strain>
    </source>
</reference>
<accession>A0A072UVC3</accession>
<keyword evidence="3" id="KW-1185">Reference proteome</keyword>
<protein>
    <submittedName>
        <fullName evidence="1 2">Uncharacterized protein</fullName>
    </submittedName>
</protein>
<sequence length="55" mass="6402">MKDFIHHTYIPSPFPIARIFTNSPILLPLSHLSSHYLYLDVHILNVFHMVVCLQA</sequence>
<dbReference type="Proteomes" id="UP000002051">
    <property type="component" value="Chromosome 3"/>
</dbReference>
<dbReference type="HOGENOM" id="CLU_3035363_0_0_1"/>
<organism evidence="1 3">
    <name type="scientific">Medicago truncatula</name>
    <name type="common">Barrel medic</name>
    <name type="synonym">Medicago tribuloides</name>
    <dbReference type="NCBI Taxonomy" id="3880"/>
    <lineage>
        <taxon>Eukaryota</taxon>
        <taxon>Viridiplantae</taxon>
        <taxon>Streptophyta</taxon>
        <taxon>Embryophyta</taxon>
        <taxon>Tracheophyta</taxon>
        <taxon>Spermatophyta</taxon>
        <taxon>Magnoliopsida</taxon>
        <taxon>eudicotyledons</taxon>
        <taxon>Gunneridae</taxon>
        <taxon>Pentapetalae</taxon>
        <taxon>rosids</taxon>
        <taxon>fabids</taxon>
        <taxon>Fabales</taxon>
        <taxon>Fabaceae</taxon>
        <taxon>Papilionoideae</taxon>
        <taxon>50 kb inversion clade</taxon>
        <taxon>NPAAA clade</taxon>
        <taxon>Hologalegina</taxon>
        <taxon>IRL clade</taxon>
        <taxon>Trifolieae</taxon>
        <taxon>Medicago</taxon>
    </lineage>
</organism>
<dbReference type="EMBL" id="CM001219">
    <property type="protein sequence ID" value="KEH33572.1"/>
    <property type="molecule type" value="Genomic_DNA"/>
</dbReference>
<reference evidence="2" key="3">
    <citation type="submission" date="2015-04" db="UniProtKB">
        <authorList>
            <consortium name="EnsemblPlants"/>
        </authorList>
    </citation>
    <scope>IDENTIFICATION</scope>
    <source>
        <strain evidence="2">cv. Jemalong A17</strain>
    </source>
</reference>
<proteinExistence type="predicted"/>
<evidence type="ECO:0000313" key="3">
    <source>
        <dbReference type="Proteomes" id="UP000002051"/>
    </source>
</evidence>
<dbReference type="EnsemblPlants" id="KEH33572">
    <property type="protein sequence ID" value="KEH33572"/>
    <property type="gene ID" value="MTR_3g048055"/>
</dbReference>
<evidence type="ECO:0000313" key="2">
    <source>
        <dbReference type="EnsemblPlants" id="KEH33572"/>
    </source>
</evidence>
<gene>
    <name evidence="1" type="ordered locus">MTR_3g048055</name>
</gene>
<reference evidence="1 3" key="2">
    <citation type="journal article" date="2014" name="BMC Genomics">
        <title>An improved genome release (version Mt4.0) for the model legume Medicago truncatula.</title>
        <authorList>
            <person name="Tang H."/>
            <person name="Krishnakumar V."/>
            <person name="Bidwell S."/>
            <person name="Rosen B."/>
            <person name="Chan A."/>
            <person name="Zhou S."/>
            <person name="Gentzbittel L."/>
            <person name="Childs K.L."/>
            <person name="Yandell M."/>
            <person name="Gundlach H."/>
            <person name="Mayer K.F."/>
            <person name="Schwartz D.C."/>
            <person name="Town C.D."/>
        </authorList>
    </citation>
    <scope>GENOME REANNOTATION</scope>
    <source>
        <strain evidence="1">A17</strain>
        <strain evidence="2 3">cv. Jemalong A17</strain>
    </source>
</reference>